<dbReference type="RefSeq" id="WP_122198029.1">
    <property type="nucleotide sequence ID" value="NZ_JBHSKC010000012.1"/>
</dbReference>
<dbReference type="AlphaFoldDB" id="A0A3M2LNS2"/>
<dbReference type="EMBL" id="RFFG01000075">
    <property type="protein sequence ID" value="RMI39002.1"/>
    <property type="molecule type" value="Genomic_DNA"/>
</dbReference>
<gene>
    <name evidence="1" type="ORF">EBO15_31050</name>
</gene>
<organism evidence="1 2">
    <name type="scientific">Actinomadura harenae</name>
    <dbReference type="NCBI Taxonomy" id="2483351"/>
    <lineage>
        <taxon>Bacteria</taxon>
        <taxon>Bacillati</taxon>
        <taxon>Actinomycetota</taxon>
        <taxon>Actinomycetes</taxon>
        <taxon>Streptosporangiales</taxon>
        <taxon>Thermomonosporaceae</taxon>
        <taxon>Actinomadura</taxon>
    </lineage>
</organism>
<dbReference type="Proteomes" id="UP000282674">
    <property type="component" value="Unassembled WGS sequence"/>
</dbReference>
<keyword evidence="2" id="KW-1185">Reference proteome</keyword>
<protein>
    <submittedName>
        <fullName evidence="1">Uncharacterized protein</fullName>
    </submittedName>
</protein>
<dbReference type="OrthoDB" id="3373661at2"/>
<evidence type="ECO:0000313" key="1">
    <source>
        <dbReference type="EMBL" id="RMI39002.1"/>
    </source>
</evidence>
<accession>A0A3M2LNS2</accession>
<comment type="caution">
    <text evidence="1">The sequence shown here is derived from an EMBL/GenBank/DDBJ whole genome shotgun (WGS) entry which is preliminary data.</text>
</comment>
<proteinExistence type="predicted"/>
<reference evidence="1 2" key="1">
    <citation type="submission" date="2018-10" db="EMBL/GenBank/DDBJ databases">
        <title>Isolation from soil.</title>
        <authorList>
            <person name="Hu J."/>
        </authorList>
    </citation>
    <scope>NUCLEOTIDE SEQUENCE [LARGE SCALE GENOMIC DNA]</scope>
    <source>
        <strain evidence="1 2">NEAU-Ht49</strain>
    </source>
</reference>
<evidence type="ECO:0000313" key="2">
    <source>
        <dbReference type="Proteomes" id="UP000282674"/>
    </source>
</evidence>
<name>A0A3M2LNS2_9ACTN</name>
<sequence length="177" mass="19850">MNEPCGGEQPADDEGLFRSYYLLEFLFEETPSNFDMGYLSSDPAEIRAALVDQYEHRRWGGFGEQVCLWVAQRGTLTHAYDLNPLIRTPCRDGVVRSLAEIREIYAAGRFDNDKHYTAGTFTSDLDAVTAPLPALAAPLARPGEEDLVLLVPDELEHDVPLSIDDQEWLGHGWTDVH</sequence>